<accession>A0A2H1FG21</accession>
<dbReference type="EMBL" id="LT841358">
    <property type="protein sequence ID" value="SMH71719.1"/>
    <property type="molecule type" value="Genomic_DNA"/>
</dbReference>
<dbReference type="AlphaFoldDB" id="A0A2H1FG21"/>
<dbReference type="OrthoDB" id="11121at2157"/>
<gene>
    <name evidence="1" type="ORF">NCS_11531</name>
</gene>
<protein>
    <submittedName>
        <fullName evidence="1">Uncharacterized protein</fullName>
    </submittedName>
</protein>
<dbReference type="InterPro" id="IPR047676">
    <property type="entry name" value="FxLYD_dom"/>
</dbReference>
<evidence type="ECO:0000313" key="2">
    <source>
        <dbReference type="Proteomes" id="UP000230607"/>
    </source>
</evidence>
<name>A0A2H1FG21_9ARCH</name>
<organism evidence="1 2">
    <name type="scientific">Candidatus Nitrosotalea okcheonensis</name>
    <dbReference type="NCBI Taxonomy" id="1903276"/>
    <lineage>
        <taxon>Archaea</taxon>
        <taxon>Nitrososphaerota</taxon>
        <taxon>Nitrososphaeria</taxon>
        <taxon>Nitrosotaleales</taxon>
        <taxon>Nitrosotaleaceae</taxon>
        <taxon>Nitrosotalea</taxon>
    </lineage>
</organism>
<dbReference type="RefSeq" id="WP_157927637.1">
    <property type="nucleotide sequence ID" value="NZ_LT841358.1"/>
</dbReference>
<reference evidence="2" key="1">
    <citation type="submission" date="2017-03" db="EMBL/GenBank/DDBJ databases">
        <authorList>
            <person name="Herbold C."/>
        </authorList>
    </citation>
    <scope>NUCLEOTIDE SEQUENCE [LARGE SCALE GENOMIC DNA]</scope>
</reference>
<sequence length="340" mass="36798">MKTLLLSSFLIMVLFTTNLAWADLPPSTSLGVVVLQTEYSDKASDGTTVVFGEVQNNLNSPVNAVTLGVTFMDSNSNQIEYKTGTTLLQVIQPGAKAPFMISSTKADPSITQIQVKIAGFQSSSAKQQLLQISPGSLQVSDKLLISGNITNNGAQQSTNTKLYLISYDAFQRIVAIGISNPISIDPGKDSQFSITSNSNTRAQSYMIIAESDNYQSNLIHVKGVQATLPVIVSNTKITDPNGTSYSTIPVNASVNITSDTKYLLNSTQSFIYYVQVKQFNGQVEFIGKYKGVFLGPGNHNVSVNWRPNTAGSYFVETYVWNYDSVPLSSAVPSINVVLVK</sequence>
<evidence type="ECO:0000313" key="1">
    <source>
        <dbReference type="EMBL" id="SMH71719.1"/>
    </source>
</evidence>
<dbReference type="Proteomes" id="UP000230607">
    <property type="component" value="Chromosome 1"/>
</dbReference>
<proteinExistence type="predicted"/>
<keyword evidence="2" id="KW-1185">Reference proteome</keyword>
<dbReference type="NCBIfam" id="NF038353">
    <property type="entry name" value="FxLYD_dom"/>
    <property type="match status" value="1"/>
</dbReference>